<organism evidence="2 3">
    <name type="scientific">Methermicoccus shengliensis</name>
    <dbReference type="NCBI Taxonomy" id="660064"/>
    <lineage>
        <taxon>Archaea</taxon>
        <taxon>Methanobacteriati</taxon>
        <taxon>Methanobacteriota</taxon>
        <taxon>Stenosarchaea group</taxon>
        <taxon>Methanomicrobia</taxon>
        <taxon>Methanosarcinales</taxon>
        <taxon>Methermicoccaceae</taxon>
        <taxon>Methermicoccus</taxon>
    </lineage>
</organism>
<comment type="similarity">
    <text evidence="1">Belongs to the UPF0047 family.</text>
</comment>
<dbReference type="EMBL" id="DUIH01000002">
    <property type="protein sequence ID" value="HIH69039.1"/>
    <property type="molecule type" value="Genomic_DNA"/>
</dbReference>
<accession>A0A832RV23</accession>
<dbReference type="PROSITE" id="PS01314">
    <property type="entry name" value="UPF0047"/>
    <property type="match status" value="1"/>
</dbReference>
<dbReference type="Gene3D" id="2.60.120.460">
    <property type="entry name" value="YjbQ-like"/>
    <property type="match status" value="1"/>
</dbReference>
<dbReference type="PANTHER" id="PTHR30615">
    <property type="entry name" value="UNCHARACTERIZED PROTEIN YJBQ-RELATED"/>
    <property type="match status" value="1"/>
</dbReference>
<comment type="caution">
    <text evidence="2">The sequence shown here is derived from an EMBL/GenBank/DDBJ whole genome shotgun (WGS) entry which is preliminary data.</text>
</comment>
<proteinExistence type="inferred from homology"/>
<evidence type="ECO:0000313" key="3">
    <source>
        <dbReference type="Proteomes" id="UP000600363"/>
    </source>
</evidence>
<sequence length="133" mass="14767">MGIHTIGIESTGEVQLIDITPQVEALCSHIQEGVCVVFTRHTTSAIVVNENEEGLKRDFISTLDTLIPKDRGYAHDRIDDNAHSHLKAMLLPTSVSIPVHDGKLMLGTWQRVFFVELDGPRSRRVLVSIIRAA</sequence>
<evidence type="ECO:0000256" key="1">
    <source>
        <dbReference type="ARBA" id="ARBA00005534"/>
    </source>
</evidence>
<dbReference type="InterPro" id="IPR035917">
    <property type="entry name" value="YjbQ-like_sf"/>
</dbReference>
<dbReference type="RefSeq" id="WP_042684287.1">
    <property type="nucleotide sequence ID" value="NZ_DUIH01000002.1"/>
</dbReference>
<dbReference type="Pfam" id="PF01894">
    <property type="entry name" value="YjbQ"/>
    <property type="match status" value="1"/>
</dbReference>
<dbReference type="Proteomes" id="UP000600363">
    <property type="component" value="Unassembled WGS sequence"/>
</dbReference>
<reference evidence="2" key="1">
    <citation type="journal article" date="2020" name="bioRxiv">
        <title>A rank-normalized archaeal taxonomy based on genome phylogeny resolves widespread incomplete and uneven classifications.</title>
        <authorList>
            <person name="Rinke C."/>
            <person name="Chuvochina M."/>
            <person name="Mussig A.J."/>
            <person name="Chaumeil P.-A."/>
            <person name="Waite D.W."/>
            <person name="Whitman W.B."/>
            <person name="Parks D.H."/>
            <person name="Hugenholtz P."/>
        </authorList>
    </citation>
    <scope>NUCLEOTIDE SEQUENCE</scope>
    <source>
        <strain evidence="2">UBA12518</strain>
    </source>
</reference>
<dbReference type="PIRSF" id="PIRSF004681">
    <property type="entry name" value="UCP004681"/>
    <property type="match status" value="1"/>
</dbReference>
<protein>
    <submittedName>
        <fullName evidence="2">YjbQ family protein</fullName>
    </submittedName>
</protein>
<dbReference type="PANTHER" id="PTHR30615:SF8">
    <property type="entry name" value="UPF0047 PROTEIN C4A8.02C"/>
    <property type="match status" value="1"/>
</dbReference>
<dbReference type="AlphaFoldDB" id="A0A832RV23"/>
<dbReference type="SUPFAM" id="SSF111038">
    <property type="entry name" value="YjbQ-like"/>
    <property type="match status" value="1"/>
</dbReference>
<dbReference type="InterPro" id="IPR001602">
    <property type="entry name" value="UPF0047_YjbQ-like"/>
</dbReference>
<dbReference type="NCBIfam" id="TIGR00149">
    <property type="entry name" value="TIGR00149_YjbQ"/>
    <property type="match status" value="1"/>
</dbReference>
<gene>
    <name evidence="2" type="ORF">HA299_00205</name>
</gene>
<name>A0A832RV23_9EURY</name>
<evidence type="ECO:0000313" key="2">
    <source>
        <dbReference type="EMBL" id="HIH69039.1"/>
    </source>
</evidence>